<protein>
    <submittedName>
        <fullName evidence="1">Uncharacterized protein</fullName>
    </submittedName>
</protein>
<reference evidence="1" key="1">
    <citation type="submission" date="2019-06" db="EMBL/GenBank/DDBJ databases">
        <title>Complete genome sequence of Methanobrevibacter arboriphilus strain SA.</title>
        <authorList>
            <person name="Asakawa S."/>
        </authorList>
    </citation>
    <scope>NUCLEOTIDE SEQUENCE</scope>
    <source>
        <strain evidence="1">SA</strain>
    </source>
</reference>
<keyword evidence="2" id="KW-1185">Reference proteome</keyword>
<gene>
    <name evidence="1" type="ORF">MarbSA_01400</name>
</gene>
<dbReference type="EMBL" id="AP019779">
    <property type="protein sequence ID" value="BBL61100.1"/>
    <property type="molecule type" value="Genomic_DNA"/>
</dbReference>
<name>A0ACA8R0Y1_METAZ</name>
<dbReference type="Proteomes" id="UP000825015">
    <property type="component" value="Chromosome"/>
</dbReference>
<organism evidence="1 2">
    <name type="scientific">Methanobrevibacter arboriphilus</name>
    <dbReference type="NCBI Taxonomy" id="39441"/>
    <lineage>
        <taxon>Archaea</taxon>
        <taxon>Methanobacteriati</taxon>
        <taxon>Methanobacteriota</taxon>
        <taxon>Methanomada group</taxon>
        <taxon>Methanobacteria</taxon>
        <taxon>Methanobacteriales</taxon>
        <taxon>Methanobacteriaceae</taxon>
        <taxon>Methanobrevibacter</taxon>
    </lineage>
</organism>
<proteinExistence type="predicted"/>
<accession>A0ACA8R0Y1</accession>
<sequence length="99" mass="11163">MPLQKLIANPALSIELYIENPVVVKPEIASKKEFIKVNSPDIKNGNDPSKLATSHIKVEKIIATFKDILYFLKTFIKTIPTIIETIPEKKNEKINFGSL</sequence>
<evidence type="ECO:0000313" key="1">
    <source>
        <dbReference type="EMBL" id="BBL61100.1"/>
    </source>
</evidence>
<evidence type="ECO:0000313" key="2">
    <source>
        <dbReference type="Proteomes" id="UP000825015"/>
    </source>
</evidence>